<dbReference type="AlphaFoldDB" id="A0A6H2EIU0"/>
<dbReference type="Proteomes" id="UP000502298">
    <property type="component" value="Chromosome"/>
</dbReference>
<gene>
    <name evidence="1" type="ORF">HC352_00935</name>
</gene>
<sequence>MHIRQVIAEIPVAGAKMQTVCTKAAIDALGYLIISAEFAASRTKFVDMTGEQHDSQNAEQQDLVDDRFQMYFRKRGIDGRRIQLLFAD</sequence>
<dbReference type="KEGG" id="arca:HC352_00935"/>
<reference evidence="1 2" key="1">
    <citation type="submission" date="2020-03" db="EMBL/GenBank/DDBJ databases">
        <title>Complete genome of Arcanobacterium buesumensis sp. nov. strain 2701.</title>
        <authorList>
            <person name="Borowiak M."/>
            <person name="Alssahen M."/>
            <person name="Laemmler C."/>
            <person name="Malorny B."/>
            <person name="Hassan A."/>
            <person name="Prenger-Berninghoff E."/>
            <person name="Ploetz M."/>
            <person name="Abdulmawjood A."/>
        </authorList>
    </citation>
    <scope>NUCLEOTIDE SEQUENCE [LARGE SCALE GENOMIC DNA]</scope>
    <source>
        <strain evidence="1 2">2701</strain>
    </source>
</reference>
<evidence type="ECO:0000313" key="2">
    <source>
        <dbReference type="Proteomes" id="UP000502298"/>
    </source>
</evidence>
<name>A0A6H2EIU0_9ACTO</name>
<protein>
    <submittedName>
        <fullName evidence="1">Uncharacterized protein</fullName>
    </submittedName>
</protein>
<accession>A0A6H2EIU0</accession>
<evidence type="ECO:0000313" key="1">
    <source>
        <dbReference type="EMBL" id="QJC21054.1"/>
    </source>
</evidence>
<organism evidence="1 2">
    <name type="scientific">Arcanobacterium buesumense</name>
    <dbReference type="NCBI Taxonomy" id="2722751"/>
    <lineage>
        <taxon>Bacteria</taxon>
        <taxon>Bacillati</taxon>
        <taxon>Actinomycetota</taxon>
        <taxon>Actinomycetes</taxon>
        <taxon>Actinomycetales</taxon>
        <taxon>Actinomycetaceae</taxon>
        <taxon>Arcanobacterium</taxon>
    </lineage>
</organism>
<dbReference type="EMBL" id="CP050804">
    <property type="protein sequence ID" value="QJC21054.1"/>
    <property type="molecule type" value="Genomic_DNA"/>
</dbReference>
<proteinExistence type="predicted"/>
<keyword evidence="2" id="KW-1185">Reference proteome</keyword>